<evidence type="ECO:0000313" key="5">
    <source>
        <dbReference type="EMBL" id="RKN70076.1"/>
    </source>
</evidence>
<dbReference type="GO" id="GO:0046872">
    <property type="term" value="F:metal ion binding"/>
    <property type="evidence" value="ECO:0007669"/>
    <property type="project" value="UniProtKB-KW"/>
</dbReference>
<dbReference type="PANTHER" id="PTHR43401">
    <property type="entry name" value="L-THREONINE 3-DEHYDROGENASE"/>
    <property type="match status" value="1"/>
</dbReference>
<dbReference type="PANTHER" id="PTHR43401:SF2">
    <property type="entry name" value="L-THREONINE 3-DEHYDROGENASE"/>
    <property type="match status" value="1"/>
</dbReference>
<organism evidence="5 6">
    <name type="scientific">Paenibacillus ginsengarvi</name>
    <dbReference type="NCBI Taxonomy" id="400777"/>
    <lineage>
        <taxon>Bacteria</taxon>
        <taxon>Bacillati</taxon>
        <taxon>Bacillota</taxon>
        <taxon>Bacilli</taxon>
        <taxon>Bacillales</taxon>
        <taxon>Paenibacillaceae</taxon>
        <taxon>Paenibacillus</taxon>
    </lineage>
</organism>
<keyword evidence="6" id="KW-1185">Reference proteome</keyword>
<accession>A0A3B0BD95</accession>
<comment type="caution">
    <text evidence="5">The sequence shown here is derived from an EMBL/GenBank/DDBJ whole genome shotgun (WGS) entry which is preliminary data.</text>
</comment>
<dbReference type="Proteomes" id="UP000282311">
    <property type="component" value="Unassembled WGS sequence"/>
</dbReference>
<sequence>MKTLVYHGPRQISVEEQELPKAGPTEALIKVEAVGICGSELEGYLGHSSVRIPPLIMGHEFCGTIVEVVGQSSHKSEWSVGDKVVVNPLISCGSCDRCIQGKQNLCSRRELIGIHRPGAFAEYVAVPLSNLYSVPKEMNASLASLAEPLAVCIHAVKLGLQPFEDVLIFGAGAIGLLTVQAAMRMGANRVLVVERQEARMHHAKALGADVVTPERLGNGANDCLPQGIDTIIDCVGVTATRNQALQLINSGGTIIMVGLGHEESPILMSHLVRQEVSIIGSYSYSNADFGQAVQLLAGGHIRMEPWTATGSLTEGPASFQHLVEGKSPFSKIILNP</sequence>
<name>A0A3B0BD95_9BACL</name>
<protein>
    <submittedName>
        <fullName evidence="5">Galactitol-1-phosphate 5-dehydrogenase</fullName>
    </submittedName>
</protein>
<dbReference type="Pfam" id="PF08240">
    <property type="entry name" value="ADH_N"/>
    <property type="match status" value="1"/>
</dbReference>
<dbReference type="SUPFAM" id="SSF50129">
    <property type="entry name" value="GroES-like"/>
    <property type="match status" value="1"/>
</dbReference>
<keyword evidence="3" id="KW-0560">Oxidoreductase</keyword>
<dbReference type="Pfam" id="PF00107">
    <property type="entry name" value="ADH_zinc_N"/>
    <property type="match status" value="1"/>
</dbReference>
<evidence type="ECO:0000259" key="4">
    <source>
        <dbReference type="SMART" id="SM00829"/>
    </source>
</evidence>
<reference evidence="5 6" key="1">
    <citation type="journal article" date="2007" name="Int. J. Syst. Evol. Microbiol.">
        <title>Paenibacillus ginsengarvi sp. nov., isolated from soil from ginseng cultivation.</title>
        <authorList>
            <person name="Yoon M.H."/>
            <person name="Ten L.N."/>
            <person name="Im W.T."/>
        </authorList>
    </citation>
    <scope>NUCLEOTIDE SEQUENCE [LARGE SCALE GENOMIC DNA]</scope>
    <source>
        <strain evidence="5 6">KCTC 13059</strain>
    </source>
</reference>
<dbReference type="InterPro" id="IPR036291">
    <property type="entry name" value="NAD(P)-bd_dom_sf"/>
</dbReference>
<evidence type="ECO:0000313" key="6">
    <source>
        <dbReference type="Proteomes" id="UP000282311"/>
    </source>
</evidence>
<dbReference type="RefSeq" id="WP_120751183.1">
    <property type="nucleotide sequence ID" value="NZ_RBAH01000033.1"/>
</dbReference>
<gene>
    <name evidence="5" type="ORF">D7M11_31115</name>
</gene>
<dbReference type="GO" id="GO:0016491">
    <property type="term" value="F:oxidoreductase activity"/>
    <property type="evidence" value="ECO:0007669"/>
    <property type="project" value="UniProtKB-KW"/>
</dbReference>
<dbReference type="InterPro" id="IPR013149">
    <property type="entry name" value="ADH-like_C"/>
</dbReference>
<dbReference type="InterPro" id="IPR011032">
    <property type="entry name" value="GroES-like_sf"/>
</dbReference>
<feature type="domain" description="Enoyl reductase (ER)" evidence="4">
    <location>
        <begin position="8"/>
        <end position="334"/>
    </location>
</feature>
<dbReference type="OrthoDB" id="9777057at2"/>
<dbReference type="Gene3D" id="3.90.180.10">
    <property type="entry name" value="Medium-chain alcohol dehydrogenases, catalytic domain"/>
    <property type="match status" value="1"/>
</dbReference>
<dbReference type="AlphaFoldDB" id="A0A3B0BD95"/>
<proteinExistence type="predicted"/>
<dbReference type="EMBL" id="RBAH01000033">
    <property type="protein sequence ID" value="RKN70076.1"/>
    <property type="molecule type" value="Genomic_DNA"/>
</dbReference>
<keyword evidence="2" id="KW-0862">Zinc</keyword>
<dbReference type="SUPFAM" id="SSF51735">
    <property type="entry name" value="NAD(P)-binding Rossmann-fold domains"/>
    <property type="match status" value="1"/>
</dbReference>
<evidence type="ECO:0000256" key="3">
    <source>
        <dbReference type="ARBA" id="ARBA00023002"/>
    </source>
</evidence>
<dbReference type="InterPro" id="IPR050129">
    <property type="entry name" value="Zn_alcohol_dh"/>
</dbReference>
<dbReference type="InterPro" id="IPR013154">
    <property type="entry name" value="ADH-like_N"/>
</dbReference>
<evidence type="ECO:0000256" key="2">
    <source>
        <dbReference type="ARBA" id="ARBA00022833"/>
    </source>
</evidence>
<dbReference type="SMART" id="SM00829">
    <property type="entry name" value="PKS_ER"/>
    <property type="match status" value="1"/>
</dbReference>
<evidence type="ECO:0000256" key="1">
    <source>
        <dbReference type="ARBA" id="ARBA00022723"/>
    </source>
</evidence>
<dbReference type="Gene3D" id="3.40.50.720">
    <property type="entry name" value="NAD(P)-binding Rossmann-like Domain"/>
    <property type="match status" value="1"/>
</dbReference>
<dbReference type="InterPro" id="IPR020843">
    <property type="entry name" value="ER"/>
</dbReference>
<keyword evidence="1" id="KW-0479">Metal-binding</keyword>